<feature type="transmembrane region" description="Helical" evidence="6">
    <location>
        <begin position="307"/>
        <end position="326"/>
    </location>
</feature>
<feature type="transmembrane region" description="Helical" evidence="6">
    <location>
        <begin position="220"/>
        <end position="242"/>
    </location>
</feature>
<dbReference type="InterPro" id="IPR036259">
    <property type="entry name" value="MFS_trans_sf"/>
</dbReference>
<feature type="transmembrane region" description="Helical" evidence="6">
    <location>
        <begin position="82"/>
        <end position="101"/>
    </location>
</feature>
<dbReference type="EMBL" id="JBHTHZ010000014">
    <property type="protein sequence ID" value="MFD0795814.1"/>
    <property type="molecule type" value="Genomic_DNA"/>
</dbReference>
<keyword evidence="5 6" id="KW-0472">Membrane</keyword>
<keyword evidence="3 6" id="KW-0812">Transmembrane</keyword>
<feature type="transmembrane region" description="Helical" evidence="6">
    <location>
        <begin position="254"/>
        <end position="272"/>
    </location>
</feature>
<comment type="caution">
    <text evidence="8">The sequence shown here is derived from an EMBL/GenBank/DDBJ whole genome shotgun (WGS) entry which is preliminary data.</text>
</comment>
<feature type="domain" description="Major facilitator superfamily (MFS) profile" evidence="7">
    <location>
        <begin position="16"/>
        <end position="405"/>
    </location>
</feature>
<dbReference type="InterPro" id="IPR050189">
    <property type="entry name" value="MFS_Efflux_Transporters"/>
</dbReference>
<dbReference type="RefSeq" id="WP_377118580.1">
    <property type="nucleotide sequence ID" value="NZ_JBHTHZ010000014.1"/>
</dbReference>
<evidence type="ECO:0000313" key="9">
    <source>
        <dbReference type="Proteomes" id="UP001597010"/>
    </source>
</evidence>
<dbReference type="InterPro" id="IPR020846">
    <property type="entry name" value="MFS_dom"/>
</dbReference>
<dbReference type="PANTHER" id="PTHR43124:SF3">
    <property type="entry name" value="CHLORAMPHENICOL EFFLUX PUMP RV0191"/>
    <property type="match status" value="1"/>
</dbReference>
<feature type="transmembrane region" description="Helical" evidence="6">
    <location>
        <begin position="140"/>
        <end position="164"/>
    </location>
</feature>
<organism evidence="8 9">
    <name type="scientific">Mucilaginibacter litoreus</name>
    <dbReference type="NCBI Taxonomy" id="1048221"/>
    <lineage>
        <taxon>Bacteria</taxon>
        <taxon>Pseudomonadati</taxon>
        <taxon>Bacteroidota</taxon>
        <taxon>Sphingobacteriia</taxon>
        <taxon>Sphingobacteriales</taxon>
        <taxon>Sphingobacteriaceae</taxon>
        <taxon>Mucilaginibacter</taxon>
    </lineage>
</organism>
<feature type="transmembrane region" description="Helical" evidence="6">
    <location>
        <begin position="51"/>
        <end position="70"/>
    </location>
</feature>
<dbReference type="Gene3D" id="1.20.1250.20">
    <property type="entry name" value="MFS general substrate transporter like domains"/>
    <property type="match status" value="1"/>
</dbReference>
<keyword evidence="4 6" id="KW-1133">Transmembrane helix</keyword>
<dbReference type="SUPFAM" id="SSF103473">
    <property type="entry name" value="MFS general substrate transporter"/>
    <property type="match status" value="1"/>
</dbReference>
<dbReference type="Proteomes" id="UP001597010">
    <property type="component" value="Unassembled WGS sequence"/>
</dbReference>
<evidence type="ECO:0000256" key="1">
    <source>
        <dbReference type="ARBA" id="ARBA00004651"/>
    </source>
</evidence>
<name>A0ABW3AZN2_9SPHI</name>
<dbReference type="Pfam" id="PF07690">
    <property type="entry name" value="MFS_1"/>
    <property type="match status" value="1"/>
</dbReference>
<evidence type="ECO:0000256" key="3">
    <source>
        <dbReference type="ARBA" id="ARBA00022692"/>
    </source>
</evidence>
<evidence type="ECO:0000256" key="2">
    <source>
        <dbReference type="ARBA" id="ARBA00022475"/>
    </source>
</evidence>
<gene>
    <name evidence="8" type="ORF">ACFQZX_19485</name>
</gene>
<accession>A0ABW3AZN2</accession>
<feature type="transmembrane region" description="Helical" evidence="6">
    <location>
        <begin position="379"/>
        <end position="398"/>
    </location>
</feature>
<feature type="transmembrane region" description="Helical" evidence="6">
    <location>
        <begin position="284"/>
        <end position="301"/>
    </location>
</feature>
<evidence type="ECO:0000259" key="7">
    <source>
        <dbReference type="PROSITE" id="PS50850"/>
    </source>
</evidence>
<evidence type="ECO:0000256" key="4">
    <source>
        <dbReference type="ARBA" id="ARBA00022989"/>
    </source>
</evidence>
<feature type="transmembrane region" description="Helical" evidence="6">
    <location>
        <begin position="170"/>
        <end position="188"/>
    </location>
</feature>
<protein>
    <submittedName>
        <fullName evidence="8">MFS transporter</fullName>
    </submittedName>
</protein>
<dbReference type="PANTHER" id="PTHR43124">
    <property type="entry name" value="PURINE EFFLUX PUMP PBUE"/>
    <property type="match status" value="1"/>
</dbReference>
<sequence>MKNEQTVPLTSYQKFVIFILAITQFTVILDFMVMSPLGDMLMKSLSLKPSAFGVAVSAYAFSAGASGLLTAGFADKFDRKKLFLFFYSGFIIGTLFCGLAHSYTALVAARIVTGLFGGVIGSISMAIITDLFALQQRGRVMGFIQMGFGGSQVLGVPIGLYLANLWGWEAPFWMVAVLSIAIACLIAIKLKPVTQHLSIQKDRSALTHLWHTVAKKDYRVGFTATALLSIGGFMMMPFGSAFAINNLGLTNRQLPMLFMVSGVSSLLIMPMIGKLSDKIDKFKLFAGACVWMMVICIIYTNRTITPLWLVMIFNVCMMIGIMSRMIPSSALVSAIPEMSDRGAFMSINSSMQQIAGGVAAAAAGMIVTQNGKGTPLQHYNIVGYVVVCITLISILLMWRVNNLTKKRMESKNVSIPEQAVIHEG</sequence>
<reference evidence="9" key="1">
    <citation type="journal article" date="2019" name="Int. J. Syst. Evol. Microbiol.">
        <title>The Global Catalogue of Microorganisms (GCM) 10K type strain sequencing project: providing services to taxonomists for standard genome sequencing and annotation.</title>
        <authorList>
            <consortium name="The Broad Institute Genomics Platform"/>
            <consortium name="The Broad Institute Genome Sequencing Center for Infectious Disease"/>
            <person name="Wu L."/>
            <person name="Ma J."/>
        </authorList>
    </citation>
    <scope>NUCLEOTIDE SEQUENCE [LARGE SCALE GENOMIC DNA]</scope>
    <source>
        <strain evidence="9">CCUG 61484</strain>
    </source>
</reference>
<evidence type="ECO:0000256" key="5">
    <source>
        <dbReference type="ARBA" id="ARBA00023136"/>
    </source>
</evidence>
<dbReference type="CDD" id="cd17324">
    <property type="entry name" value="MFS_NepI_like"/>
    <property type="match status" value="1"/>
</dbReference>
<evidence type="ECO:0000256" key="6">
    <source>
        <dbReference type="SAM" id="Phobius"/>
    </source>
</evidence>
<comment type="subcellular location">
    <subcellularLocation>
        <location evidence="1">Cell membrane</location>
        <topology evidence="1">Multi-pass membrane protein</topology>
    </subcellularLocation>
</comment>
<feature type="transmembrane region" description="Helical" evidence="6">
    <location>
        <begin position="107"/>
        <end position="128"/>
    </location>
</feature>
<dbReference type="PROSITE" id="PS50850">
    <property type="entry name" value="MFS"/>
    <property type="match status" value="1"/>
</dbReference>
<keyword evidence="9" id="KW-1185">Reference proteome</keyword>
<proteinExistence type="predicted"/>
<evidence type="ECO:0000313" key="8">
    <source>
        <dbReference type="EMBL" id="MFD0795814.1"/>
    </source>
</evidence>
<keyword evidence="2" id="KW-1003">Cell membrane</keyword>
<feature type="transmembrane region" description="Helical" evidence="6">
    <location>
        <begin position="12"/>
        <end position="31"/>
    </location>
</feature>
<feature type="transmembrane region" description="Helical" evidence="6">
    <location>
        <begin position="347"/>
        <end position="367"/>
    </location>
</feature>
<dbReference type="InterPro" id="IPR011701">
    <property type="entry name" value="MFS"/>
</dbReference>